<organism evidence="2">
    <name type="scientific">Oryza punctata</name>
    <name type="common">Red rice</name>
    <dbReference type="NCBI Taxonomy" id="4537"/>
    <lineage>
        <taxon>Eukaryota</taxon>
        <taxon>Viridiplantae</taxon>
        <taxon>Streptophyta</taxon>
        <taxon>Embryophyta</taxon>
        <taxon>Tracheophyta</taxon>
        <taxon>Spermatophyta</taxon>
        <taxon>Magnoliopsida</taxon>
        <taxon>Liliopsida</taxon>
        <taxon>Poales</taxon>
        <taxon>Poaceae</taxon>
        <taxon>BOP clade</taxon>
        <taxon>Oryzoideae</taxon>
        <taxon>Oryzeae</taxon>
        <taxon>Oryzinae</taxon>
        <taxon>Oryza</taxon>
    </lineage>
</organism>
<feature type="region of interest" description="Disordered" evidence="1">
    <location>
        <begin position="1"/>
        <end position="39"/>
    </location>
</feature>
<dbReference type="Gramene" id="OPUNC04G17150.1">
    <property type="protein sequence ID" value="OPUNC04G17150.1"/>
    <property type="gene ID" value="OPUNC04G17150"/>
</dbReference>
<feature type="compositionally biased region" description="Pro residues" evidence="1">
    <location>
        <begin position="1"/>
        <end position="12"/>
    </location>
</feature>
<reference evidence="2" key="1">
    <citation type="submission" date="2015-04" db="UniProtKB">
        <authorList>
            <consortium name="EnsemblPlants"/>
        </authorList>
    </citation>
    <scope>IDENTIFICATION</scope>
</reference>
<sequence length="83" mass="9040">MQSSPQPPPPPSNRRWCRDDSTRRTPGTSLPSPSPTQVLSSPLIRCCDAVHSAGHDLHHRRDASLPLKINPGHALEATKNSCI</sequence>
<dbReference type="HOGENOM" id="CLU_2546552_0_0_1"/>
<reference evidence="2" key="2">
    <citation type="submission" date="2018-05" db="EMBL/GenBank/DDBJ databases">
        <title>OpunRS2 (Oryza punctata Reference Sequence Version 2).</title>
        <authorList>
            <person name="Zhang J."/>
            <person name="Kudrna D."/>
            <person name="Lee S."/>
            <person name="Talag J."/>
            <person name="Welchert J."/>
            <person name="Wing R.A."/>
        </authorList>
    </citation>
    <scope>NUCLEOTIDE SEQUENCE [LARGE SCALE GENOMIC DNA]</scope>
</reference>
<dbReference type="AlphaFoldDB" id="A0A0E0KT31"/>
<evidence type="ECO:0000313" key="3">
    <source>
        <dbReference type="Proteomes" id="UP000026962"/>
    </source>
</evidence>
<name>A0A0E0KT31_ORYPU</name>
<evidence type="ECO:0000313" key="2">
    <source>
        <dbReference type="EnsemblPlants" id="OPUNC04G17150.1"/>
    </source>
</evidence>
<accession>A0A0E0KT31</accession>
<keyword evidence="3" id="KW-1185">Reference proteome</keyword>
<protein>
    <submittedName>
        <fullName evidence="2">Uncharacterized protein</fullName>
    </submittedName>
</protein>
<dbReference type="Proteomes" id="UP000026962">
    <property type="component" value="Chromosome 4"/>
</dbReference>
<evidence type="ECO:0000256" key="1">
    <source>
        <dbReference type="SAM" id="MobiDB-lite"/>
    </source>
</evidence>
<proteinExistence type="predicted"/>
<dbReference type="EnsemblPlants" id="OPUNC04G17150.1">
    <property type="protein sequence ID" value="OPUNC04G17150.1"/>
    <property type="gene ID" value="OPUNC04G17150"/>
</dbReference>